<dbReference type="Proteomes" id="UP000050795">
    <property type="component" value="Unassembled WGS sequence"/>
</dbReference>
<dbReference type="WBParaSite" id="TREG1_144470.1">
    <property type="protein sequence ID" value="TREG1_144470.1"/>
    <property type="gene ID" value="TREG1_144470"/>
</dbReference>
<sequence length="109" mass="12381">MTFDDTEGCTTINQEEGNKENMTLIAPPLSSYSTPATTSTKPIVNTIYNNPFGGGMNSCRHHHHHEKDGLRLMSYESNAEWQLKSDSIVTDNNRIWKGYDDFNRSLNIQ</sequence>
<evidence type="ECO:0000313" key="1">
    <source>
        <dbReference type="Proteomes" id="UP000050795"/>
    </source>
</evidence>
<evidence type="ECO:0000313" key="2">
    <source>
        <dbReference type="WBParaSite" id="TREG1_144470.1"/>
    </source>
</evidence>
<reference evidence="1" key="1">
    <citation type="submission" date="2022-06" db="EMBL/GenBank/DDBJ databases">
        <authorList>
            <person name="Berger JAMES D."/>
            <person name="Berger JAMES D."/>
        </authorList>
    </citation>
    <scope>NUCLEOTIDE SEQUENCE [LARGE SCALE GENOMIC DNA]</scope>
</reference>
<accession>A0AA85JBX9</accession>
<dbReference type="AlphaFoldDB" id="A0AA85JBX9"/>
<protein>
    <submittedName>
        <fullName evidence="2">Uncharacterized protein</fullName>
    </submittedName>
</protein>
<name>A0AA85JBX9_TRIRE</name>
<reference evidence="2" key="2">
    <citation type="submission" date="2023-11" db="UniProtKB">
        <authorList>
            <consortium name="WormBaseParasite"/>
        </authorList>
    </citation>
    <scope>IDENTIFICATION</scope>
</reference>
<keyword evidence="1" id="KW-1185">Reference proteome</keyword>
<organism evidence="1 2">
    <name type="scientific">Trichobilharzia regenti</name>
    <name type="common">Nasal bird schistosome</name>
    <dbReference type="NCBI Taxonomy" id="157069"/>
    <lineage>
        <taxon>Eukaryota</taxon>
        <taxon>Metazoa</taxon>
        <taxon>Spiralia</taxon>
        <taxon>Lophotrochozoa</taxon>
        <taxon>Platyhelminthes</taxon>
        <taxon>Trematoda</taxon>
        <taxon>Digenea</taxon>
        <taxon>Strigeidida</taxon>
        <taxon>Schistosomatoidea</taxon>
        <taxon>Schistosomatidae</taxon>
        <taxon>Trichobilharzia</taxon>
    </lineage>
</organism>
<proteinExistence type="predicted"/>